<comment type="caution">
    <text evidence="1">The sequence shown here is derived from an EMBL/GenBank/DDBJ whole genome shotgun (WGS) entry which is preliminary data.</text>
</comment>
<evidence type="ECO:0000313" key="2">
    <source>
        <dbReference type="Proteomes" id="UP001152130"/>
    </source>
</evidence>
<dbReference type="AlphaFoldDB" id="A0A9W8PPL7"/>
<gene>
    <name evidence="1" type="ORF">NW766_006268</name>
</gene>
<reference evidence="1" key="1">
    <citation type="submission" date="2022-10" db="EMBL/GenBank/DDBJ databases">
        <title>Fusarium specimens isolated from Avocado Roots.</title>
        <authorList>
            <person name="Stajich J."/>
            <person name="Roper C."/>
            <person name="Heimlech-Rivalta G."/>
        </authorList>
    </citation>
    <scope>NUCLEOTIDE SEQUENCE</scope>
    <source>
        <strain evidence="1">CF00143</strain>
    </source>
</reference>
<sequence>MGLINNTINGPRITSVDAYVATVVYNNRVLVDVELHTVGTKHFLGCASYKFRTTADVEEIDPDEPEAFLQKPKAKARRLYRDEAPASIARRHDFPIAVMNKILNLENKVWGKIERNARLEKKRERKAQQEAWRLKRIQSEDEIKMNAIVDDTPVQLTEGESREEKPVRDNVANARWLEILRYLYS</sequence>
<name>A0A9W8PPL7_9HYPO</name>
<accession>A0A9W8PPL7</accession>
<dbReference type="Proteomes" id="UP001152130">
    <property type="component" value="Unassembled WGS sequence"/>
</dbReference>
<protein>
    <submittedName>
        <fullName evidence="1">Uncharacterized protein</fullName>
    </submittedName>
</protein>
<dbReference type="EMBL" id="JAPDHF010000008">
    <property type="protein sequence ID" value="KAJ4014017.1"/>
    <property type="molecule type" value="Genomic_DNA"/>
</dbReference>
<organism evidence="1 2">
    <name type="scientific">Fusarium irregulare</name>
    <dbReference type="NCBI Taxonomy" id="2494466"/>
    <lineage>
        <taxon>Eukaryota</taxon>
        <taxon>Fungi</taxon>
        <taxon>Dikarya</taxon>
        <taxon>Ascomycota</taxon>
        <taxon>Pezizomycotina</taxon>
        <taxon>Sordariomycetes</taxon>
        <taxon>Hypocreomycetidae</taxon>
        <taxon>Hypocreales</taxon>
        <taxon>Nectriaceae</taxon>
        <taxon>Fusarium</taxon>
        <taxon>Fusarium incarnatum-equiseti species complex</taxon>
    </lineage>
</organism>
<evidence type="ECO:0000313" key="1">
    <source>
        <dbReference type="EMBL" id="KAJ4014017.1"/>
    </source>
</evidence>
<proteinExistence type="predicted"/>
<keyword evidence="2" id="KW-1185">Reference proteome</keyword>